<dbReference type="EMBL" id="CP107241">
    <property type="protein sequence ID" value="WAH64525.1"/>
    <property type="molecule type" value="Genomic_DNA"/>
</dbReference>
<accession>A0AA47ESG9</accession>
<evidence type="ECO:0008006" key="4">
    <source>
        <dbReference type="Google" id="ProtNLM"/>
    </source>
</evidence>
<organism evidence="2 3">
    <name type="scientific">Xanthomonas hortorum</name>
    <dbReference type="NCBI Taxonomy" id="56454"/>
    <lineage>
        <taxon>Bacteria</taxon>
        <taxon>Pseudomonadati</taxon>
        <taxon>Pseudomonadota</taxon>
        <taxon>Gammaproteobacteria</taxon>
        <taxon>Lysobacterales</taxon>
        <taxon>Lysobacteraceae</taxon>
        <taxon>Xanthomonas</taxon>
    </lineage>
</organism>
<reference evidence="2" key="1">
    <citation type="submission" date="2022-10" db="EMBL/GenBank/DDBJ databases">
        <title>Complete genome sequence resource for Xanthomonas hortorum isolated from Greek Oregano.</title>
        <authorList>
            <person name="Gonzalez-Tobon J."/>
            <person name="Helmann T.C."/>
            <person name="Daughtrey M."/>
            <person name="Stodghill P.V."/>
            <person name="Filiatrault M.J."/>
        </authorList>
    </citation>
    <scope>NUCLEOTIDE SEQUENCE</scope>
    <source>
        <strain evidence="2">Oregano 108</strain>
    </source>
</reference>
<proteinExistence type="predicted"/>
<dbReference type="AlphaFoldDB" id="A0AA47ESG9"/>
<evidence type="ECO:0000313" key="3">
    <source>
        <dbReference type="Proteomes" id="UP001164737"/>
    </source>
</evidence>
<feature type="chain" id="PRO_5041269509" description="Lipoprotein" evidence="1">
    <location>
        <begin position="22"/>
        <end position="202"/>
    </location>
</feature>
<name>A0AA47ESG9_9XANT</name>
<dbReference type="PROSITE" id="PS51257">
    <property type="entry name" value="PROKAR_LIPOPROTEIN"/>
    <property type="match status" value="1"/>
</dbReference>
<gene>
    <name evidence="2" type="ORF">OEG85_00515</name>
</gene>
<evidence type="ECO:0000313" key="2">
    <source>
        <dbReference type="EMBL" id="WAH64525.1"/>
    </source>
</evidence>
<sequence length="202" mass="22257">MKDFLKLLLALTFIFSSTSCATAGLAKTRNLGEKMNEHNGVSPNDLGHRFLALIQHVDSFNELSAEVVHASVGVPFQVDEVDKSGFYTVKLPSGDWQYSLIYNFDKKFAEYSNVSLELIRSNNAVDASNLPCALKLDEYQTALKKMGFISQPTSYNEIGSVVAFNYTRKNLRVQIIPQQSSSSSDNPGTSCVTVISAHTFEG</sequence>
<feature type="signal peptide" evidence="1">
    <location>
        <begin position="1"/>
        <end position="21"/>
    </location>
</feature>
<dbReference type="RefSeq" id="WP_268213553.1">
    <property type="nucleotide sequence ID" value="NZ_CP107241.1"/>
</dbReference>
<evidence type="ECO:0000256" key="1">
    <source>
        <dbReference type="SAM" id="SignalP"/>
    </source>
</evidence>
<protein>
    <recommendedName>
        <fullName evidence="4">Lipoprotein</fullName>
    </recommendedName>
</protein>
<keyword evidence="1" id="KW-0732">Signal</keyword>
<dbReference type="Proteomes" id="UP001164737">
    <property type="component" value="Chromosome"/>
</dbReference>